<proteinExistence type="inferred from homology"/>
<dbReference type="EMBL" id="JAJNNZ010000005">
    <property type="protein sequence ID" value="MCJ2376915.1"/>
    <property type="molecule type" value="Genomic_DNA"/>
</dbReference>
<dbReference type="InterPro" id="IPR003660">
    <property type="entry name" value="HAMP_dom"/>
</dbReference>
<dbReference type="Gene3D" id="1.10.287.950">
    <property type="entry name" value="Methyl-accepting chemotaxis protein"/>
    <property type="match status" value="1"/>
</dbReference>
<dbReference type="PROSITE" id="PS50906">
    <property type="entry name" value="NIT"/>
    <property type="match status" value="1"/>
</dbReference>
<feature type="domain" description="NIT" evidence="11">
    <location>
        <begin position="54"/>
        <end position="303"/>
    </location>
</feature>
<dbReference type="CDD" id="cd06225">
    <property type="entry name" value="HAMP"/>
    <property type="match status" value="1"/>
</dbReference>
<dbReference type="InterPro" id="IPR004089">
    <property type="entry name" value="MCPsignal_dom"/>
</dbReference>
<dbReference type="SUPFAM" id="SSF58104">
    <property type="entry name" value="Methyl-accepting chemotaxis protein (MCP) signaling domain"/>
    <property type="match status" value="1"/>
</dbReference>
<comment type="subcellular location">
    <subcellularLocation>
        <location evidence="1">Membrane</location>
        <topology evidence="1">Multi-pass membrane protein</topology>
    </subcellularLocation>
</comment>
<evidence type="ECO:0000256" key="8">
    <source>
        <dbReference type="SAM" id="Phobius"/>
    </source>
</evidence>
<evidence type="ECO:0000256" key="2">
    <source>
        <dbReference type="ARBA" id="ARBA00022692"/>
    </source>
</evidence>
<gene>
    <name evidence="12" type="ORF">LNL84_08705</name>
</gene>
<keyword evidence="5 7" id="KW-0807">Transducer</keyword>
<evidence type="ECO:0000313" key="13">
    <source>
        <dbReference type="Proteomes" id="UP001139488"/>
    </source>
</evidence>
<accession>A0A9X2AW12</accession>
<keyword evidence="4 8" id="KW-0472">Membrane</keyword>
<evidence type="ECO:0000259" key="11">
    <source>
        <dbReference type="PROSITE" id="PS50906"/>
    </source>
</evidence>
<feature type="transmembrane region" description="Helical" evidence="8">
    <location>
        <begin position="12"/>
        <end position="33"/>
    </location>
</feature>
<evidence type="ECO:0000259" key="9">
    <source>
        <dbReference type="PROSITE" id="PS50111"/>
    </source>
</evidence>
<dbReference type="Pfam" id="PF00015">
    <property type="entry name" value="MCPsignal"/>
    <property type="match status" value="1"/>
</dbReference>
<protein>
    <submittedName>
        <fullName evidence="12">Methyl-accepting chemotaxis protein</fullName>
    </submittedName>
</protein>
<sequence length="666" mass="72930">MANPFRFISISNTMLVVFSIPTVLLLLFVGIQLNNASLQLEQTEKSRETTQLFQLYDEVAHQFAVERGLTAGVVAAKGQGSQVDALMKQRQKADKAYEALASFSAVHLDSGLVTTLLTDVSRELERRHNIRTQVDKLAIVNSPFAYYSNINSLALDNLSALLTQINDAQLKKEMQGLLALLIVKEQAGKVRGALNGAFAGKRSSLEIYAQIQTYLDTEEYALRKANVLLSDSARASLASLSAQPDWLKVKRIEGQYLQQKDTLANLTGPSAPEWFGLATSRIGMVKQLRDQISTDVLLQAVDNQKAAETLRWLLIGLTVFVILPMTLVTLRAVTLLRTRVKSFVSKLDTMAKNKDLTVRLADSQYDEIGRIAHHFDHLTHALGEALSKSLAVANQTEKEITSMASLVEKAQSMSQKTHLRCDSIATALTEMTQTSQEVAGLTVEAQRSADTVKENALGCQTHSEKTLGTTKGLLDSVNNTYACLEGLEKQTENVTVILDTINGISEQTNLLALNAAIEAARAGDQGRGFAVVADEVRTLAQRSKQSTEDIRVLLDGINENAKVSFSHMQQSRDASYATQEMVSDTKSLIESLIVIVTEITDFNASIAAASEEQSQTTNTVETDVDDLLGVAQSTNQSIVSIQQEMDVIKSRMSELVEEVTVFRLAN</sequence>
<dbReference type="FunFam" id="1.10.287.950:FF:000001">
    <property type="entry name" value="Methyl-accepting chemotaxis sensory transducer"/>
    <property type="match status" value="1"/>
</dbReference>
<organism evidence="12 13">
    <name type="scientific">Vibrio gelatinilyticus</name>
    <dbReference type="NCBI Taxonomy" id="2893468"/>
    <lineage>
        <taxon>Bacteria</taxon>
        <taxon>Pseudomonadati</taxon>
        <taxon>Pseudomonadota</taxon>
        <taxon>Gammaproteobacteria</taxon>
        <taxon>Vibrionales</taxon>
        <taxon>Vibrionaceae</taxon>
        <taxon>Vibrio</taxon>
    </lineage>
</organism>
<dbReference type="PROSITE" id="PS50111">
    <property type="entry name" value="CHEMOTAXIS_TRANSDUC_2"/>
    <property type="match status" value="1"/>
</dbReference>
<feature type="domain" description="Methyl-accepting transducer" evidence="9">
    <location>
        <begin position="392"/>
        <end position="628"/>
    </location>
</feature>
<dbReference type="AlphaFoldDB" id="A0A9X2AW12"/>
<dbReference type="SMART" id="SM00283">
    <property type="entry name" value="MA"/>
    <property type="match status" value="1"/>
</dbReference>
<dbReference type="PANTHER" id="PTHR32089">
    <property type="entry name" value="METHYL-ACCEPTING CHEMOTAXIS PROTEIN MCPB"/>
    <property type="match status" value="1"/>
</dbReference>
<keyword evidence="13" id="KW-1185">Reference proteome</keyword>
<evidence type="ECO:0000259" key="10">
    <source>
        <dbReference type="PROSITE" id="PS50885"/>
    </source>
</evidence>
<evidence type="ECO:0000256" key="4">
    <source>
        <dbReference type="ARBA" id="ARBA00023136"/>
    </source>
</evidence>
<evidence type="ECO:0000256" key="6">
    <source>
        <dbReference type="ARBA" id="ARBA00029447"/>
    </source>
</evidence>
<evidence type="ECO:0000256" key="7">
    <source>
        <dbReference type="PROSITE-ProRule" id="PRU00284"/>
    </source>
</evidence>
<comment type="similarity">
    <text evidence="6">Belongs to the methyl-accepting chemotaxis (MCP) protein family.</text>
</comment>
<dbReference type="Proteomes" id="UP001139488">
    <property type="component" value="Unassembled WGS sequence"/>
</dbReference>
<evidence type="ECO:0000313" key="12">
    <source>
        <dbReference type="EMBL" id="MCJ2376915.1"/>
    </source>
</evidence>
<dbReference type="GO" id="GO:0016020">
    <property type="term" value="C:membrane"/>
    <property type="evidence" value="ECO:0007669"/>
    <property type="project" value="UniProtKB-SubCell"/>
</dbReference>
<evidence type="ECO:0000256" key="3">
    <source>
        <dbReference type="ARBA" id="ARBA00022989"/>
    </source>
</evidence>
<dbReference type="InterPro" id="IPR013587">
    <property type="entry name" value="Nitrate/nitrite_sensing"/>
</dbReference>
<dbReference type="PANTHER" id="PTHR32089:SF119">
    <property type="entry name" value="METHYL-ACCEPTING CHEMOTAXIS PROTEIN CTPL"/>
    <property type="match status" value="1"/>
</dbReference>
<reference evidence="12" key="1">
    <citation type="submission" date="2021-11" db="EMBL/GenBank/DDBJ databases">
        <title>Vibrio ZSDE26 sp. nov. and Vibrio ZSDZ34 sp. nov., isolated from coastal seawater in Qingdao.</title>
        <authorList>
            <person name="Zhang P."/>
        </authorList>
    </citation>
    <scope>NUCLEOTIDE SEQUENCE</scope>
    <source>
        <strain evidence="12">ZSDZ34</strain>
    </source>
</reference>
<evidence type="ECO:0000256" key="5">
    <source>
        <dbReference type="ARBA" id="ARBA00023224"/>
    </source>
</evidence>
<dbReference type="SMART" id="SM00304">
    <property type="entry name" value="HAMP"/>
    <property type="match status" value="1"/>
</dbReference>
<feature type="domain" description="HAMP" evidence="10">
    <location>
        <begin position="334"/>
        <end position="387"/>
    </location>
</feature>
<dbReference type="GO" id="GO:0006935">
    <property type="term" value="P:chemotaxis"/>
    <property type="evidence" value="ECO:0007669"/>
    <property type="project" value="UniProtKB-ARBA"/>
</dbReference>
<dbReference type="GO" id="GO:0007165">
    <property type="term" value="P:signal transduction"/>
    <property type="evidence" value="ECO:0007669"/>
    <property type="project" value="UniProtKB-KW"/>
</dbReference>
<evidence type="ECO:0000256" key="1">
    <source>
        <dbReference type="ARBA" id="ARBA00004141"/>
    </source>
</evidence>
<dbReference type="Pfam" id="PF08376">
    <property type="entry name" value="NIT"/>
    <property type="match status" value="1"/>
</dbReference>
<keyword evidence="3 8" id="KW-1133">Transmembrane helix</keyword>
<dbReference type="RefSeq" id="WP_244356835.1">
    <property type="nucleotide sequence ID" value="NZ_JAJNNZ010000005.1"/>
</dbReference>
<dbReference type="InterPro" id="IPR010910">
    <property type="entry name" value="Nitrate/nitrite_sensing_bac"/>
</dbReference>
<comment type="caution">
    <text evidence="12">The sequence shown here is derived from an EMBL/GenBank/DDBJ whole genome shotgun (WGS) entry which is preliminary data.</text>
</comment>
<keyword evidence="2 8" id="KW-0812">Transmembrane</keyword>
<dbReference type="PROSITE" id="PS50885">
    <property type="entry name" value="HAMP"/>
    <property type="match status" value="1"/>
</dbReference>
<name>A0A9X2AW12_9VIBR</name>
<feature type="transmembrane region" description="Helical" evidence="8">
    <location>
        <begin position="312"/>
        <end position="333"/>
    </location>
</feature>